<dbReference type="AlphaFoldDB" id="A0A2S8H3V1"/>
<evidence type="ECO:0000313" key="2">
    <source>
        <dbReference type="Proteomes" id="UP000239687"/>
    </source>
</evidence>
<accession>A0A2S8H3V1</accession>
<sequence length="140" mass="16068">MFRTQDVDLAGLPGMFGEGLTHWHGMSRSLATHWYHVSIKQRHEDRFISQVEMLNDETKLFELISAQSEDLVIDELQVVTPPWINKGKSWRMEKLTSVSVGYDKNEVPVCLLEVESGAVYTDVHDLSFDASTLINLRKIY</sequence>
<name>A0A2S8H3V1_9PSED</name>
<dbReference type="EMBL" id="PUIN01000024">
    <property type="protein sequence ID" value="PQO96417.1"/>
    <property type="molecule type" value="Genomic_DNA"/>
</dbReference>
<reference evidence="1 2" key="1">
    <citation type="submission" date="2018-02" db="EMBL/GenBank/DDBJ databases">
        <title>Draft genome sequencing of Pseudomonas frederiksbergensis 11-D3.</title>
        <authorList>
            <person name="Zheng B.-X."/>
        </authorList>
    </citation>
    <scope>NUCLEOTIDE SEQUENCE [LARGE SCALE GENOMIC DNA]</scope>
    <source>
        <strain evidence="1 2">11-D3</strain>
    </source>
</reference>
<organism evidence="1 2">
    <name type="scientific">Pseudomonas frederiksbergensis</name>
    <dbReference type="NCBI Taxonomy" id="104087"/>
    <lineage>
        <taxon>Bacteria</taxon>
        <taxon>Pseudomonadati</taxon>
        <taxon>Pseudomonadota</taxon>
        <taxon>Gammaproteobacteria</taxon>
        <taxon>Pseudomonadales</taxon>
        <taxon>Pseudomonadaceae</taxon>
        <taxon>Pseudomonas</taxon>
    </lineage>
</organism>
<dbReference type="RefSeq" id="WP_105348984.1">
    <property type="nucleotide sequence ID" value="NZ_PUIN01000024.1"/>
</dbReference>
<dbReference type="Proteomes" id="UP000239687">
    <property type="component" value="Unassembled WGS sequence"/>
</dbReference>
<proteinExistence type="predicted"/>
<gene>
    <name evidence="1" type="ORF">C5612_30455</name>
</gene>
<evidence type="ECO:0000313" key="1">
    <source>
        <dbReference type="EMBL" id="PQO96417.1"/>
    </source>
</evidence>
<comment type="caution">
    <text evidence="1">The sequence shown here is derived from an EMBL/GenBank/DDBJ whole genome shotgun (WGS) entry which is preliminary data.</text>
</comment>
<protein>
    <submittedName>
        <fullName evidence="1">Uncharacterized protein</fullName>
    </submittedName>
</protein>